<keyword evidence="4" id="KW-1185">Reference proteome</keyword>
<dbReference type="Gene3D" id="3.30.710.10">
    <property type="entry name" value="Potassium Channel Kv1.1, Chain A"/>
    <property type="match status" value="1"/>
</dbReference>
<dbReference type="PROSITE" id="PS50097">
    <property type="entry name" value="BTB"/>
    <property type="match status" value="1"/>
</dbReference>
<dbReference type="GO" id="GO:0030163">
    <property type="term" value="P:protein catabolic process"/>
    <property type="evidence" value="ECO:0007669"/>
    <property type="project" value="UniProtKB-ARBA"/>
</dbReference>
<dbReference type="Pfam" id="PF00651">
    <property type="entry name" value="BTB"/>
    <property type="match status" value="1"/>
</dbReference>
<feature type="domain" description="BTB" evidence="1">
    <location>
        <begin position="342"/>
        <end position="409"/>
    </location>
</feature>
<feature type="domain" description="MATH" evidence="2">
    <location>
        <begin position="7"/>
        <end position="134"/>
    </location>
</feature>
<protein>
    <recommendedName>
        <fullName evidence="5">Speckle-type POZ protein</fullName>
    </recommendedName>
</protein>
<evidence type="ECO:0000259" key="1">
    <source>
        <dbReference type="PROSITE" id="PS50097"/>
    </source>
</evidence>
<dbReference type="InterPro" id="IPR000210">
    <property type="entry name" value="BTB/POZ_dom"/>
</dbReference>
<organism evidence="3 4">
    <name type="scientific">Larinioides sclopetarius</name>
    <dbReference type="NCBI Taxonomy" id="280406"/>
    <lineage>
        <taxon>Eukaryota</taxon>
        <taxon>Metazoa</taxon>
        <taxon>Ecdysozoa</taxon>
        <taxon>Arthropoda</taxon>
        <taxon>Chelicerata</taxon>
        <taxon>Arachnida</taxon>
        <taxon>Araneae</taxon>
        <taxon>Araneomorphae</taxon>
        <taxon>Entelegynae</taxon>
        <taxon>Araneoidea</taxon>
        <taxon>Araneidae</taxon>
        <taxon>Larinioides</taxon>
    </lineage>
</organism>
<dbReference type="PANTHER" id="PTHR24413">
    <property type="entry name" value="SPECKLE-TYPE POZ PROTEIN"/>
    <property type="match status" value="1"/>
</dbReference>
<proteinExistence type="predicted"/>
<dbReference type="AlphaFoldDB" id="A0AAV2ADM4"/>
<evidence type="ECO:0000313" key="3">
    <source>
        <dbReference type="EMBL" id="CAL1281777.1"/>
    </source>
</evidence>
<dbReference type="Pfam" id="PF22486">
    <property type="entry name" value="MATH_2"/>
    <property type="match status" value="1"/>
</dbReference>
<dbReference type="PROSITE" id="PS50144">
    <property type="entry name" value="MATH"/>
    <property type="match status" value="1"/>
</dbReference>
<dbReference type="CDD" id="cd18186">
    <property type="entry name" value="BTB_POZ_ZBTB_KLHL-like"/>
    <property type="match status" value="1"/>
</dbReference>
<accession>A0AAV2ADM4</accession>
<name>A0AAV2ADM4_9ARAC</name>
<dbReference type="SUPFAM" id="SSF54695">
    <property type="entry name" value="POZ domain"/>
    <property type="match status" value="1"/>
</dbReference>
<dbReference type="Proteomes" id="UP001497382">
    <property type="component" value="Unassembled WGS sequence"/>
</dbReference>
<dbReference type="Gene3D" id="2.60.210.10">
    <property type="entry name" value="Apoptosis, Tumor Necrosis Factor Receptor Associated Protein 2, Chain A"/>
    <property type="match status" value="1"/>
</dbReference>
<dbReference type="InterPro" id="IPR008974">
    <property type="entry name" value="TRAF-like"/>
</dbReference>
<dbReference type="SMART" id="SM00225">
    <property type="entry name" value="BTB"/>
    <property type="match status" value="1"/>
</dbReference>
<dbReference type="SUPFAM" id="SSF49599">
    <property type="entry name" value="TRAF domain-like"/>
    <property type="match status" value="1"/>
</dbReference>
<reference evidence="3 4" key="1">
    <citation type="submission" date="2024-04" db="EMBL/GenBank/DDBJ databases">
        <authorList>
            <person name="Rising A."/>
            <person name="Reimegard J."/>
            <person name="Sonavane S."/>
            <person name="Akerstrom W."/>
            <person name="Nylinder S."/>
            <person name="Hedman E."/>
            <person name="Kallberg Y."/>
        </authorList>
    </citation>
    <scope>NUCLEOTIDE SEQUENCE [LARGE SCALE GENOMIC DNA]</scope>
</reference>
<evidence type="ECO:0008006" key="5">
    <source>
        <dbReference type="Google" id="ProtNLM"/>
    </source>
</evidence>
<dbReference type="Gene3D" id="1.25.40.420">
    <property type="match status" value="1"/>
</dbReference>
<comment type="caution">
    <text evidence="3">The sequence shown here is derived from an EMBL/GenBank/DDBJ whole genome shotgun (WGS) entry which is preliminary data.</text>
</comment>
<gene>
    <name evidence="3" type="ORF">LARSCL_LOCUS11771</name>
</gene>
<dbReference type="InterPro" id="IPR002083">
    <property type="entry name" value="MATH/TRAF_dom"/>
</dbReference>
<evidence type="ECO:0000259" key="2">
    <source>
        <dbReference type="PROSITE" id="PS50144"/>
    </source>
</evidence>
<sequence>MDSGGQGVTILWYIENYSFCSYEKGETLPSPDLKPDGLEGTSWFLGLFPRGATDGHKDFVSLYLRRGIDNGPAYVSVKFELSILAEDGSVLSSKEYDHSFGRWYQHGSGDFLKMDELLYLRNFPRDVLTVRCKMWRGEGEFHGVAPICFRTCIGVETISFRHEVDNFSTLKPNQKHTIRIPSPLEKDCFLTSSLYFTFNSCRDGEMMVKITPPVGRYILCKRRISLVQFGCLIWSREDDNRFDVERKDIQELPLSFTRQAILNKKSEYLKGDKLALLCECSFSTCRVYEKIGETPVKMPIEAQKQRNNQEPGKNISKINFNTSKYPSAQEDMKDLFVKQCLTDIRLKTKTKSFSAHRSVLCARSPVFERMLTSDMKERNTSCIEVDDLGDDVVQQLLLFLYSDTVQNLQWEMATQLYYAADKYEVGRLKAVCSSFLVEHLSPTNAGELLLLADTHSDADLKGVVEDFILDHDKEGFFSKEWEMLGKMNPVLAGETMLLKYKRYSEVNEL</sequence>
<dbReference type="InterPro" id="IPR011333">
    <property type="entry name" value="SKP1/BTB/POZ_sf"/>
</dbReference>
<dbReference type="EMBL" id="CAXIEN010000149">
    <property type="protein sequence ID" value="CAL1281777.1"/>
    <property type="molecule type" value="Genomic_DNA"/>
</dbReference>
<evidence type="ECO:0000313" key="4">
    <source>
        <dbReference type="Proteomes" id="UP001497382"/>
    </source>
</evidence>